<reference evidence="1 2" key="1">
    <citation type="submission" date="2020-09" db="EMBL/GenBank/DDBJ databases">
        <title>De no assembly of potato wild relative species, Solanum commersonii.</title>
        <authorList>
            <person name="Cho K."/>
        </authorList>
    </citation>
    <scope>NUCLEOTIDE SEQUENCE [LARGE SCALE GENOMIC DNA]</scope>
    <source>
        <strain evidence="1">LZ3.2</strain>
        <tissue evidence="1">Leaf</tissue>
    </source>
</reference>
<evidence type="ECO:0000313" key="1">
    <source>
        <dbReference type="EMBL" id="KAG5585576.1"/>
    </source>
</evidence>
<dbReference type="Proteomes" id="UP000824120">
    <property type="component" value="Chromosome 9"/>
</dbReference>
<dbReference type="OrthoDB" id="10462694at2759"/>
<sequence length="93" mass="10917">MPNSKGKITVKRAWDLMRQMKEIQQDIMLIWETGIPFGAAGVQGPFIQMKKTIYQRGECNPKLKSLFRSVPIFIIWQIWKKRNRVKHGGNMSR</sequence>
<dbReference type="EMBL" id="JACXVP010000009">
    <property type="protein sequence ID" value="KAG5585576.1"/>
    <property type="molecule type" value="Genomic_DNA"/>
</dbReference>
<gene>
    <name evidence="1" type="ORF">H5410_046010</name>
</gene>
<comment type="caution">
    <text evidence="1">The sequence shown here is derived from an EMBL/GenBank/DDBJ whole genome shotgun (WGS) entry which is preliminary data.</text>
</comment>
<keyword evidence="2" id="KW-1185">Reference proteome</keyword>
<protein>
    <submittedName>
        <fullName evidence="1">Uncharacterized protein</fullName>
    </submittedName>
</protein>
<organism evidence="1 2">
    <name type="scientific">Solanum commersonii</name>
    <name type="common">Commerson's wild potato</name>
    <name type="synonym">Commerson's nightshade</name>
    <dbReference type="NCBI Taxonomy" id="4109"/>
    <lineage>
        <taxon>Eukaryota</taxon>
        <taxon>Viridiplantae</taxon>
        <taxon>Streptophyta</taxon>
        <taxon>Embryophyta</taxon>
        <taxon>Tracheophyta</taxon>
        <taxon>Spermatophyta</taxon>
        <taxon>Magnoliopsida</taxon>
        <taxon>eudicotyledons</taxon>
        <taxon>Gunneridae</taxon>
        <taxon>Pentapetalae</taxon>
        <taxon>asterids</taxon>
        <taxon>lamiids</taxon>
        <taxon>Solanales</taxon>
        <taxon>Solanaceae</taxon>
        <taxon>Solanoideae</taxon>
        <taxon>Solaneae</taxon>
        <taxon>Solanum</taxon>
    </lineage>
</organism>
<dbReference type="AlphaFoldDB" id="A0A9J5XFB2"/>
<accession>A0A9J5XFB2</accession>
<name>A0A9J5XFB2_SOLCO</name>
<evidence type="ECO:0000313" key="2">
    <source>
        <dbReference type="Proteomes" id="UP000824120"/>
    </source>
</evidence>
<proteinExistence type="predicted"/>